<feature type="compositionally biased region" description="Basic and acidic residues" evidence="1">
    <location>
        <begin position="571"/>
        <end position="586"/>
    </location>
</feature>
<feature type="compositionally biased region" description="Basic and acidic residues" evidence="1">
    <location>
        <begin position="37"/>
        <end position="47"/>
    </location>
</feature>
<evidence type="ECO:0000313" key="3">
    <source>
        <dbReference type="Proteomes" id="UP000654075"/>
    </source>
</evidence>
<dbReference type="EMBL" id="CAJNNV010032080">
    <property type="protein sequence ID" value="CAE8638851.1"/>
    <property type="molecule type" value="Genomic_DNA"/>
</dbReference>
<reference evidence="2" key="1">
    <citation type="submission" date="2021-02" db="EMBL/GenBank/DDBJ databases">
        <authorList>
            <person name="Dougan E. K."/>
            <person name="Rhodes N."/>
            <person name="Thang M."/>
            <person name="Chan C."/>
        </authorList>
    </citation>
    <scope>NUCLEOTIDE SEQUENCE</scope>
</reference>
<dbReference type="AlphaFoldDB" id="A0A813HN11"/>
<name>A0A813HN11_POLGL</name>
<feature type="region of interest" description="Disordered" evidence="1">
    <location>
        <begin position="453"/>
        <end position="519"/>
    </location>
</feature>
<feature type="non-terminal residue" evidence="2">
    <location>
        <position position="962"/>
    </location>
</feature>
<feature type="compositionally biased region" description="Basic and acidic residues" evidence="1">
    <location>
        <begin position="167"/>
        <end position="192"/>
    </location>
</feature>
<sequence>DRHTSNHRGEADKTNKDVGSVGRRKSVGHQNTQSFGDTDKTAAEGKEGRRKSVGHQNTQSFGDTDKAAAEGKEGRRKSVGHQNTQSFGDTDKTAAEGKEGRRKSVGHQNTQSFGDTDKTAAERKAGPRKSVELKNTQSFGDTDKTAAERKAGPRKSVELKNTQSFGDTDKTAAEGEASDTDKERRPSKDSGKPDSGGPPRQASKALPASSSSHPSGTGGKIDSGMIRVIFSEAKRIRQKRAAQLKDLQARSASPVQAKRGGKKKNLEVIGFRTRTLQAMQDILTAVTRTHHACGIFAFTSSMVSERKAAEERTRQRMDNLKRHIEDHQSPDEAWFQVLRSVGWSPTEGFDEGQLYESDIAVRKLQMAWFRYNQKLIRTKMRIARTHLASDFVLEALNRIMLSETMDFVEERALSNSCRTLKVAQKMPVMIAKVLGLHLKVLTLGGLAQEDALVTSVPDPDQEPMGESLDVEEEDEEEEEEKDDDDDDFLVEDLTQSSVLPELPSSIEEEQDVEEEVPSIDSMEVEDKIHQEEVPLEEVQDVQEFQQEEEAPVEEVEQQVQEEQQEQVPEEEVQKEQDGYEEEAQKKAERRRARRPTVNYRAGTRPLEVDTTDLPEIVPPMSPRQGPPRPLRLQNALLKVKERLQAYRALQEAAGRTVETKVNMSVLLTRFDGGSVGIEVGLVAPEKGGLEWDLVVLSTEGIQYAGASLRLRRGDIIRRVGLAINVANMLDELKSGSKAICEIEAESQRLAEAEASAANAILVHDGDEFLASAFTLAREDTDVDIADEDRMQLLDIEVMLKNDGGSVGAEWMNTLSFGGRMRLAVSSMGIFESLDLLRGLAPSSCSSWSSTPGPDGVADQVMAEADLLSRTLLDAAGGSSTTAGDTTAGEGKGSPADFLGVVADGRGGGPRIWDVLHSKAGGERFLVADLAPSVQDDSCYGAHGAEAALSLRENFILSAKGYQ</sequence>
<keyword evidence="3" id="KW-1185">Reference proteome</keyword>
<evidence type="ECO:0000313" key="2">
    <source>
        <dbReference type="EMBL" id="CAE8638851.1"/>
    </source>
</evidence>
<feature type="compositionally biased region" description="Basic and acidic residues" evidence="1">
    <location>
        <begin position="63"/>
        <end position="73"/>
    </location>
</feature>
<evidence type="ECO:0000256" key="1">
    <source>
        <dbReference type="SAM" id="MobiDB-lite"/>
    </source>
</evidence>
<feature type="region of interest" description="Disordered" evidence="1">
    <location>
        <begin position="545"/>
        <end position="595"/>
    </location>
</feature>
<comment type="caution">
    <text evidence="2">The sequence shown here is derived from an EMBL/GenBank/DDBJ whole genome shotgun (WGS) entry which is preliminary data.</text>
</comment>
<feature type="compositionally biased region" description="Basic and acidic residues" evidence="1">
    <location>
        <begin position="141"/>
        <end position="158"/>
    </location>
</feature>
<feature type="compositionally biased region" description="Basic and acidic residues" evidence="1">
    <location>
        <begin position="7"/>
        <end position="16"/>
    </location>
</feature>
<feature type="compositionally biased region" description="Acidic residues" evidence="1">
    <location>
        <begin position="545"/>
        <end position="556"/>
    </location>
</feature>
<feature type="region of interest" description="Disordered" evidence="1">
    <location>
        <begin position="1"/>
        <end position="223"/>
    </location>
</feature>
<dbReference type="Proteomes" id="UP000654075">
    <property type="component" value="Unassembled WGS sequence"/>
</dbReference>
<proteinExistence type="predicted"/>
<gene>
    <name evidence="2" type="ORF">PGLA1383_LOCUS53952</name>
</gene>
<feature type="compositionally biased region" description="Acidic residues" evidence="1">
    <location>
        <begin position="506"/>
        <end position="517"/>
    </location>
</feature>
<organism evidence="2 3">
    <name type="scientific">Polarella glacialis</name>
    <name type="common">Dinoflagellate</name>
    <dbReference type="NCBI Taxonomy" id="89957"/>
    <lineage>
        <taxon>Eukaryota</taxon>
        <taxon>Sar</taxon>
        <taxon>Alveolata</taxon>
        <taxon>Dinophyceae</taxon>
        <taxon>Suessiales</taxon>
        <taxon>Suessiaceae</taxon>
        <taxon>Polarella</taxon>
    </lineage>
</organism>
<accession>A0A813HN11</accession>
<protein>
    <submittedName>
        <fullName evidence="2">Uncharacterized protein</fullName>
    </submittedName>
</protein>
<feature type="compositionally biased region" description="Basic and acidic residues" evidence="1">
    <location>
        <begin position="89"/>
        <end position="99"/>
    </location>
</feature>
<feature type="compositionally biased region" description="Acidic residues" evidence="1">
    <location>
        <begin position="459"/>
        <end position="490"/>
    </location>
</feature>
<feature type="compositionally biased region" description="Basic and acidic residues" evidence="1">
    <location>
        <begin position="115"/>
        <end position="132"/>
    </location>
</feature>
<feature type="region of interest" description="Disordered" evidence="1">
    <location>
        <begin position="241"/>
        <end position="261"/>
    </location>
</feature>